<dbReference type="InterPro" id="IPR011008">
    <property type="entry name" value="Dimeric_a/b-barrel"/>
</dbReference>
<dbReference type="SUPFAM" id="SSF54909">
    <property type="entry name" value="Dimeric alpha+beta barrel"/>
    <property type="match status" value="1"/>
</dbReference>
<dbReference type="EMBL" id="MU004334">
    <property type="protein sequence ID" value="KAF2656579.1"/>
    <property type="molecule type" value="Genomic_DNA"/>
</dbReference>
<proteinExistence type="predicted"/>
<dbReference type="AlphaFoldDB" id="A0A6A6T9G3"/>
<dbReference type="Gene3D" id="3.30.70.100">
    <property type="match status" value="1"/>
</dbReference>
<evidence type="ECO:0000313" key="1">
    <source>
        <dbReference type="EMBL" id="KAF2656579.1"/>
    </source>
</evidence>
<dbReference type="OrthoDB" id="4126315at2759"/>
<protein>
    <recommendedName>
        <fullName evidence="3">ABM domain-containing protein</fullName>
    </recommendedName>
</protein>
<keyword evidence="2" id="KW-1185">Reference proteome</keyword>
<organism evidence="1 2">
    <name type="scientific">Lophiostoma macrostomum CBS 122681</name>
    <dbReference type="NCBI Taxonomy" id="1314788"/>
    <lineage>
        <taxon>Eukaryota</taxon>
        <taxon>Fungi</taxon>
        <taxon>Dikarya</taxon>
        <taxon>Ascomycota</taxon>
        <taxon>Pezizomycotina</taxon>
        <taxon>Dothideomycetes</taxon>
        <taxon>Pleosporomycetidae</taxon>
        <taxon>Pleosporales</taxon>
        <taxon>Lophiostomataceae</taxon>
        <taxon>Lophiostoma</taxon>
    </lineage>
</organism>
<evidence type="ECO:0000313" key="2">
    <source>
        <dbReference type="Proteomes" id="UP000799324"/>
    </source>
</evidence>
<accession>A0A6A6T9G3</accession>
<evidence type="ECO:0008006" key="3">
    <source>
        <dbReference type="Google" id="ProtNLM"/>
    </source>
</evidence>
<name>A0A6A6T9G3_9PLEO</name>
<sequence length="110" mass="12830">MAPVIVNITYYLKPDTEDKFWEAGKPLLDEMKRDERLQYLNFSKIATEPNAIRLVEVWEGKIEELKADSENRKGMAEFLKVLDEIKSKDYVVEPLIPIEGQEYRKPGLTL</sequence>
<reference evidence="1" key="1">
    <citation type="journal article" date="2020" name="Stud. Mycol.">
        <title>101 Dothideomycetes genomes: a test case for predicting lifestyles and emergence of pathogens.</title>
        <authorList>
            <person name="Haridas S."/>
            <person name="Albert R."/>
            <person name="Binder M."/>
            <person name="Bloem J."/>
            <person name="Labutti K."/>
            <person name="Salamov A."/>
            <person name="Andreopoulos B."/>
            <person name="Baker S."/>
            <person name="Barry K."/>
            <person name="Bills G."/>
            <person name="Bluhm B."/>
            <person name="Cannon C."/>
            <person name="Castanera R."/>
            <person name="Culley D."/>
            <person name="Daum C."/>
            <person name="Ezra D."/>
            <person name="Gonzalez J."/>
            <person name="Henrissat B."/>
            <person name="Kuo A."/>
            <person name="Liang C."/>
            <person name="Lipzen A."/>
            <person name="Lutzoni F."/>
            <person name="Magnuson J."/>
            <person name="Mondo S."/>
            <person name="Nolan M."/>
            <person name="Ohm R."/>
            <person name="Pangilinan J."/>
            <person name="Park H.-J."/>
            <person name="Ramirez L."/>
            <person name="Alfaro M."/>
            <person name="Sun H."/>
            <person name="Tritt A."/>
            <person name="Yoshinaga Y."/>
            <person name="Zwiers L.-H."/>
            <person name="Turgeon B."/>
            <person name="Goodwin S."/>
            <person name="Spatafora J."/>
            <person name="Crous P."/>
            <person name="Grigoriev I."/>
        </authorList>
    </citation>
    <scope>NUCLEOTIDE SEQUENCE</scope>
    <source>
        <strain evidence="1">CBS 122681</strain>
    </source>
</reference>
<gene>
    <name evidence="1" type="ORF">K491DRAFT_715170</name>
</gene>
<dbReference type="Proteomes" id="UP000799324">
    <property type="component" value="Unassembled WGS sequence"/>
</dbReference>